<sequence length="175" mass="18707">MAEKELELEDGGKKKKLILIVVVALVLIGGGVAGWLFMGSSEETSPEQTMSSTSTSSDSAAPAASTSQMGTALYVAMPRPFVFNVPGSGRDRIVEIKVQLLVRGSDNEETAKMHIPMIEGTLLKVFSSANADDLVTEAGKVAIREQAVKEVKAAMKEITDREVVSQVLFTGFVMQ</sequence>
<dbReference type="PANTHER" id="PTHR35091">
    <property type="entry name" value="FLAGELLAR PROTEIN FLIL"/>
    <property type="match status" value="1"/>
</dbReference>
<keyword evidence="4" id="KW-1003">Cell membrane</keyword>
<keyword evidence="5 10" id="KW-0145">Chemotaxis</keyword>
<gene>
    <name evidence="12" type="primary">fliL</name>
    <name evidence="12" type="ORF">GCM10011357_29790</name>
</gene>
<evidence type="ECO:0000313" key="13">
    <source>
        <dbReference type="Proteomes" id="UP000614272"/>
    </source>
</evidence>
<comment type="function">
    <text evidence="1 10">Controls the rotational direction of flagella during chemotaxis.</text>
</comment>
<reference evidence="13" key="1">
    <citation type="journal article" date="2019" name="Int. J. Syst. Evol. Microbiol.">
        <title>The Global Catalogue of Microorganisms (GCM) 10K type strain sequencing project: providing services to taxonomists for standard genome sequencing and annotation.</title>
        <authorList>
            <consortium name="The Broad Institute Genomics Platform"/>
            <consortium name="The Broad Institute Genome Sequencing Center for Infectious Disease"/>
            <person name="Wu L."/>
            <person name="Ma J."/>
        </authorList>
    </citation>
    <scope>NUCLEOTIDE SEQUENCE [LARGE SCALE GENOMIC DNA]</scope>
    <source>
        <strain evidence="13">CGMCC 1.12923</strain>
    </source>
</reference>
<proteinExistence type="inferred from homology"/>
<evidence type="ECO:0000256" key="5">
    <source>
        <dbReference type="ARBA" id="ARBA00022500"/>
    </source>
</evidence>
<evidence type="ECO:0000256" key="3">
    <source>
        <dbReference type="ARBA" id="ARBA00008281"/>
    </source>
</evidence>
<name>A0ABQ1RM15_9ALTE</name>
<keyword evidence="13" id="KW-1185">Reference proteome</keyword>
<organism evidence="12 13">
    <name type="scientific">Lacimicrobium alkaliphilum</name>
    <dbReference type="NCBI Taxonomy" id="1526571"/>
    <lineage>
        <taxon>Bacteria</taxon>
        <taxon>Pseudomonadati</taxon>
        <taxon>Pseudomonadota</taxon>
        <taxon>Gammaproteobacteria</taxon>
        <taxon>Alteromonadales</taxon>
        <taxon>Alteromonadaceae</taxon>
        <taxon>Lacimicrobium</taxon>
    </lineage>
</organism>
<comment type="subcellular location">
    <subcellularLocation>
        <location evidence="10">Cell inner membrane</location>
    </subcellularLocation>
    <subcellularLocation>
        <location evidence="2">Cell membrane</location>
        <topology evidence="2">Single-pass membrane protein</topology>
    </subcellularLocation>
</comment>
<evidence type="ECO:0000256" key="4">
    <source>
        <dbReference type="ARBA" id="ARBA00022475"/>
    </source>
</evidence>
<keyword evidence="9 10" id="KW-0472">Membrane</keyword>
<dbReference type="EMBL" id="BMGJ01000013">
    <property type="protein sequence ID" value="GGD72785.1"/>
    <property type="molecule type" value="Genomic_DNA"/>
</dbReference>
<evidence type="ECO:0000256" key="9">
    <source>
        <dbReference type="ARBA" id="ARBA00023136"/>
    </source>
</evidence>
<evidence type="ECO:0000256" key="11">
    <source>
        <dbReference type="SAM" id="MobiDB-lite"/>
    </source>
</evidence>
<keyword evidence="10" id="KW-0997">Cell inner membrane</keyword>
<evidence type="ECO:0000256" key="6">
    <source>
        <dbReference type="ARBA" id="ARBA00022692"/>
    </source>
</evidence>
<comment type="caution">
    <text evidence="12">The sequence shown here is derived from an EMBL/GenBank/DDBJ whole genome shotgun (WGS) entry which is preliminary data.</text>
</comment>
<evidence type="ECO:0000256" key="2">
    <source>
        <dbReference type="ARBA" id="ARBA00004162"/>
    </source>
</evidence>
<dbReference type="Proteomes" id="UP000614272">
    <property type="component" value="Unassembled WGS sequence"/>
</dbReference>
<evidence type="ECO:0000256" key="1">
    <source>
        <dbReference type="ARBA" id="ARBA00002254"/>
    </source>
</evidence>
<accession>A0ABQ1RM15</accession>
<keyword evidence="12" id="KW-0282">Flagellum</keyword>
<keyword evidence="12" id="KW-0969">Cilium</keyword>
<protein>
    <recommendedName>
        <fullName evidence="10">Flagellar protein FliL</fullName>
    </recommendedName>
</protein>
<evidence type="ECO:0000256" key="10">
    <source>
        <dbReference type="RuleBase" id="RU364125"/>
    </source>
</evidence>
<feature type="region of interest" description="Disordered" evidence="11">
    <location>
        <begin position="43"/>
        <end position="63"/>
    </location>
</feature>
<dbReference type="Pfam" id="PF03748">
    <property type="entry name" value="FliL"/>
    <property type="match status" value="1"/>
</dbReference>
<dbReference type="InterPro" id="IPR005503">
    <property type="entry name" value="FliL"/>
</dbReference>
<comment type="similarity">
    <text evidence="3 10">Belongs to the FliL family.</text>
</comment>
<keyword evidence="12" id="KW-0966">Cell projection</keyword>
<keyword evidence="7 10" id="KW-0283">Flagellar rotation</keyword>
<feature type="transmembrane region" description="Helical" evidence="10">
    <location>
        <begin position="17"/>
        <end position="38"/>
    </location>
</feature>
<evidence type="ECO:0000313" key="12">
    <source>
        <dbReference type="EMBL" id="GGD72785.1"/>
    </source>
</evidence>
<evidence type="ECO:0000256" key="7">
    <source>
        <dbReference type="ARBA" id="ARBA00022779"/>
    </source>
</evidence>
<dbReference type="PANTHER" id="PTHR35091:SF2">
    <property type="entry name" value="FLAGELLAR PROTEIN FLIL"/>
    <property type="match status" value="1"/>
</dbReference>
<keyword evidence="8 10" id="KW-1133">Transmembrane helix</keyword>
<keyword evidence="6 10" id="KW-0812">Transmembrane</keyword>
<dbReference type="RefSeq" id="WP_099036350.1">
    <property type="nucleotide sequence ID" value="NZ_BMGJ01000013.1"/>
</dbReference>
<dbReference type="NCBIfam" id="NF004285">
    <property type="entry name" value="PRK05696.1"/>
    <property type="match status" value="1"/>
</dbReference>
<evidence type="ECO:0000256" key="8">
    <source>
        <dbReference type="ARBA" id="ARBA00022989"/>
    </source>
</evidence>